<dbReference type="Pfam" id="PF00293">
    <property type="entry name" value="NUDIX"/>
    <property type="match status" value="1"/>
</dbReference>
<dbReference type="GO" id="GO:0016787">
    <property type="term" value="F:hydrolase activity"/>
    <property type="evidence" value="ECO:0007669"/>
    <property type="project" value="UniProtKB-KW"/>
</dbReference>
<reference evidence="6 7" key="1">
    <citation type="journal article" date="2009" name="Stand. Genomic Sci.">
        <title>Complete genome sequence of Catenulispora acidiphila type strain (ID 139908).</title>
        <authorList>
            <person name="Copeland A."/>
            <person name="Lapidus A."/>
            <person name="Glavina Del Rio T."/>
            <person name="Nolan M."/>
            <person name="Lucas S."/>
            <person name="Chen F."/>
            <person name="Tice H."/>
            <person name="Cheng J.F."/>
            <person name="Bruce D."/>
            <person name="Goodwin L."/>
            <person name="Pitluck S."/>
            <person name="Mikhailova N."/>
            <person name="Pati A."/>
            <person name="Ivanova N."/>
            <person name="Mavromatis K."/>
            <person name="Chen A."/>
            <person name="Palaniappan K."/>
            <person name="Chain P."/>
            <person name="Land M."/>
            <person name="Hauser L."/>
            <person name="Chang Y.J."/>
            <person name="Jeffries C.D."/>
            <person name="Chertkov O."/>
            <person name="Brettin T."/>
            <person name="Detter J.C."/>
            <person name="Han C."/>
            <person name="Ali Z."/>
            <person name="Tindall B.J."/>
            <person name="Goker M."/>
            <person name="Bristow J."/>
            <person name="Eisen J.A."/>
            <person name="Markowitz V."/>
            <person name="Hugenholtz P."/>
            <person name="Kyrpides N.C."/>
            <person name="Klenk H.P."/>
        </authorList>
    </citation>
    <scope>NUCLEOTIDE SEQUENCE [LARGE SCALE GENOMIC DNA]</scope>
    <source>
        <strain evidence="7">DSM 44928 / JCM 14897 / NBRC 102108 / NRRL B-24433 / ID139908</strain>
    </source>
</reference>
<evidence type="ECO:0000256" key="4">
    <source>
        <dbReference type="RuleBase" id="RU003476"/>
    </source>
</evidence>
<keyword evidence="3 4" id="KW-0378">Hydrolase</keyword>
<evidence type="ECO:0000256" key="2">
    <source>
        <dbReference type="ARBA" id="ARBA00005582"/>
    </source>
</evidence>
<sequence length="130" mass="14135">MEIVHEVAIVVLTDPAGRVLMQHRGHDADVEPDRWTPPGGHLEPGEDAMTAACRELLEETGLTAVLQPGRVVERVDAAGAGVRFHVFTGRTDARQEDVILGEGQAMRFLTLDEIAIKELVSNADLFLSLV</sequence>
<dbReference type="KEGG" id="cai:Caci_5556"/>
<dbReference type="eggNOG" id="COG0494">
    <property type="taxonomic scope" value="Bacteria"/>
</dbReference>
<comment type="similarity">
    <text evidence="2 4">Belongs to the Nudix hydrolase family.</text>
</comment>
<dbReference type="STRING" id="479433.Caci_5556"/>
<organism evidence="6 7">
    <name type="scientific">Catenulispora acidiphila (strain DSM 44928 / JCM 14897 / NBRC 102108 / NRRL B-24433 / ID139908)</name>
    <dbReference type="NCBI Taxonomy" id="479433"/>
    <lineage>
        <taxon>Bacteria</taxon>
        <taxon>Bacillati</taxon>
        <taxon>Actinomycetota</taxon>
        <taxon>Actinomycetes</taxon>
        <taxon>Catenulisporales</taxon>
        <taxon>Catenulisporaceae</taxon>
        <taxon>Catenulispora</taxon>
    </lineage>
</organism>
<dbReference type="SUPFAM" id="SSF55811">
    <property type="entry name" value="Nudix"/>
    <property type="match status" value="1"/>
</dbReference>
<name>C7QAU2_CATAD</name>
<evidence type="ECO:0000256" key="3">
    <source>
        <dbReference type="ARBA" id="ARBA00022801"/>
    </source>
</evidence>
<protein>
    <submittedName>
        <fullName evidence="6">NUDIX hydrolase</fullName>
    </submittedName>
</protein>
<evidence type="ECO:0000313" key="6">
    <source>
        <dbReference type="EMBL" id="ACU74415.1"/>
    </source>
</evidence>
<dbReference type="InParanoid" id="C7QAU2"/>
<dbReference type="HOGENOM" id="CLU_037162_21_2_11"/>
<evidence type="ECO:0000256" key="1">
    <source>
        <dbReference type="ARBA" id="ARBA00001946"/>
    </source>
</evidence>
<dbReference type="InterPro" id="IPR020084">
    <property type="entry name" value="NUDIX_hydrolase_CS"/>
</dbReference>
<dbReference type="AlphaFoldDB" id="C7QAU2"/>
<proteinExistence type="inferred from homology"/>
<dbReference type="InterPro" id="IPR020476">
    <property type="entry name" value="Nudix_hydrolase"/>
</dbReference>
<dbReference type="Proteomes" id="UP000000851">
    <property type="component" value="Chromosome"/>
</dbReference>
<keyword evidence="7" id="KW-1185">Reference proteome</keyword>
<dbReference type="PROSITE" id="PS00893">
    <property type="entry name" value="NUDIX_BOX"/>
    <property type="match status" value="1"/>
</dbReference>
<dbReference type="PANTHER" id="PTHR43046:SF2">
    <property type="entry name" value="8-OXO-DGTP DIPHOSPHATASE-RELATED"/>
    <property type="match status" value="1"/>
</dbReference>
<dbReference type="EMBL" id="CP001700">
    <property type="protein sequence ID" value="ACU74415.1"/>
    <property type="molecule type" value="Genomic_DNA"/>
</dbReference>
<dbReference type="PRINTS" id="PR00502">
    <property type="entry name" value="NUDIXFAMILY"/>
</dbReference>
<comment type="cofactor">
    <cofactor evidence="1">
        <name>Mg(2+)</name>
        <dbReference type="ChEBI" id="CHEBI:18420"/>
    </cofactor>
</comment>
<dbReference type="InterPro" id="IPR000086">
    <property type="entry name" value="NUDIX_hydrolase_dom"/>
</dbReference>
<evidence type="ECO:0000313" key="7">
    <source>
        <dbReference type="Proteomes" id="UP000000851"/>
    </source>
</evidence>
<dbReference type="InterPro" id="IPR015797">
    <property type="entry name" value="NUDIX_hydrolase-like_dom_sf"/>
</dbReference>
<dbReference type="PROSITE" id="PS51462">
    <property type="entry name" value="NUDIX"/>
    <property type="match status" value="1"/>
</dbReference>
<evidence type="ECO:0000259" key="5">
    <source>
        <dbReference type="PROSITE" id="PS51462"/>
    </source>
</evidence>
<dbReference type="Gene3D" id="3.90.79.10">
    <property type="entry name" value="Nucleoside Triphosphate Pyrophosphohydrolase"/>
    <property type="match status" value="1"/>
</dbReference>
<dbReference type="RefSeq" id="WP_015794144.1">
    <property type="nucleotide sequence ID" value="NC_013131.1"/>
</dbReference>
<feature type="domain" description="Nudix hydrolase" evidence="5">
    <location>
        <begin position="2"/>
        <end position="130"/>
    </location>
</feature>
<dbReference type="OrthoDB" id="161692at2"/>
<gene>
    <name evidence="6" type="ordered locus">Caci_5556</name>
</gene>
<accession>C7QAU2</accession>
<dbReference type="PANTHER" id="PTHR43046">
    <property type="entry name" value="GDP-MANNOSE MANNOSYL HYDROLASE"/>
    <property type="match status" value="1"/>
</dbReference>